<dbReference type="InterPro" id="IPR006311">
    <property type="entry name" value="TAT_signal"/>
</dbReference>
<evidence type="ECO:0000313" key="1">
    <source>
        <dbReference type="EMBL" id="MFC7069392.1"/>
    </source>
</evidence>
<evidence type="ECO:0000313" key="2">
    <source>
        <dbReference type="Proteomes" id="UP001596461"/>
    </source>
</evidence>
<dbReference type="RefSeq" id="WP_284030313.1">
    <property type="nucleotide sequence ID" value="NZ_CP126154.1"/>
</dbReference>
<dbReference type="PROSITE" id="PS51318">
    <property type="entry name" value="TAT"/>
    <property type="match status" value="1"/>
</dbReference>
<reference evidence="1 2" key="1">
    <citation type="journal article" date="2019" name="Int. J. Syst. Evol. Microbiol.">
        <title>The Global Catalogue of Microorganisms (GCM) 10K type strain sequencing project: providing services to taxonomists for standard genome sequencing and annotation.</title>
        <authorList>
            <consortium name="The Broad Institute Genomics Platform"/>
            <consortium name="The Broad Institute Genome Sequencing Center for Infectious Disease"/>
            <person name="Wu L."/>
            <person name="Ma J."/>
        </authorList>
    </citation>
    <scope>NUCLEOTIDE SEQUENCE [LARGE SCALE GENOMIC DNA]</scope>
    <source>
        <strain evidence="1 2">DT31</strain>
    </source>
</reference>
<protein>
    <recommendedName>
        <fullName evidence="3">Twin-arginine translocation signal domain-containing protein</fullName>
    </recommendedName>
</protein>
<dbReference type="EMBL" id="JBHTAH010000005">
    <property type="protein sequence ID" value="MFC7069392.1"/>
    <property type="molecule type" value="Genomic_DNA"/>
</dbReference>
<proteinExistence type="predicted"/>
<accession>A0ABD5W7X4</accession>
<dbReference type="Proteomes" id="UP001596461">
    <property type="component" value="Unassembled WGS sequence"/>
</dbReference>
<keyword evidence="2" id="KW-1185">Reference proteome</keyword>
<name>A0ABD5W7X4_9EURY</name>
<dbReference type="AlphaFoldDB" id="A0ABD5W7X4"/>
<comment type="caution">
    <text evidence="1">The sequence shown here is derived from an EMBL/GenBank/DDBJ whole genome shotgun (WGS) entry which is preliminary data.</text>
</comment>
<organism evidence="1 2">
    <name type="scientific">Halobaculum lipolyticum</name>
    <dbReference type="NCBI Taxonomy" id="3032001"/>
    <lineage>
        <taxon>Archaea</taxon>
        <taxon>Methanobacteriati</taxon>
        <taxon>Methanobacteriota</taxon>
        <taxon>Stenosarchaea group</taxon>
        <taxon>Halobacteria</taxon>
        <taxon>Halobacteriales</taxon>
        <taxon>Haloferacaceae</taxon>
        <taxon>Halobaculum</taxon>
    </lineage>
</organism>
<evidence type="ECO:0008006" key="3">
    <source>
        <dbReference type="Google" id="ProtNLM"/>
    </source>
</evidence>
<sequence length="156" mass="15819">MNATRRRVLVGAGAAAAAGLAGCVGSGSGSGDAGGGDAGSGTARLAYVRLVNQHSTAHVVHVLVQRDGDPVHWSSHDLDADGDVGATATVERTWADEPGAFAVFVRLDDADDWTEFDVGDGSVDCYGVETRIDADGALESLFSKNPAGCGPDSTES</sequence>
<gene>
    <name evidence="1" type="ORF">ACFQL9_07040</name>
</gene>
<dbReference type="PROSITE" id="PS51257">
    <property type="entry name" value="PROKAR_LIPOPROTEIN"/>
    <property type="match status" value="1"/>
</dbReference>
<dbReference type="GeneID" id="81125141"/>